<dbReference type="OMA" id="MQIASCA"/>
<gene>
    <name evidence="2" type="ORF">SPRG_20425</name>
</gene>
<dbReference type="GeneID" id="24141565"/>
<name>A0A067C800_SAPPC</name>
<reference evidence="2 3" key="1">
    <citation type="journal article" date="2013" name="PLoS Genet.">
        <title>Distinctive expansion of potential virulence genes in the genome of the oomycete fish pathogen Saprolegnia parasitica.</title>
        <authorList>
            <person name="Jiang R.H."/>
            <person name="de Bruijn I."/>
            <person name="Haas B.J."/>
            <person name="Belmonte R."/>
            <person name="Lobach L."/>
            <person name="Christie J."/>
            <person name="van den Ackerveken G."/>
            <person name="Bottin A."/>
            <person name="Bulone V."/>
            <person name="Diaz-Moreno S.M."/>
            <person name="Dumas B."/>
            <person name="Fan L."/>
            <person name="Gaulin E."/>
            <person name="Govers F."/>
            <person name="Grenville-Briggs L.J."/>
            <person name="Horner N.R."/>
            <person name="Levin J.Z."/>
            <person name="Mammella M."/>
            <person name="Meijer H.J."/>
            <person name="Morris P."/>
            <person name="Nusbaum C."/>
            <person name="Oome S."/>
            <person name="Phillips A.J."/>
            <person name="van Rooyen D."/>
            <person name="Rzeszutek E."/>
            <person name="Saraiva M."/>
            <person name="Secombes C.J."/>
            <person name="Seidl M.F."/>
            <person name="Snel B."/>
            <person name="Stassen J.H."/>
            <person name="Sykes S."/>
            <person name="Tripathy S."/>
            <person name="van den Berg H."/>
            <person name="Vega-Arreguin J.C."/>
            <person name="Wawra S."/>
            <person name="Young S.K."/>
            <person name="Zeng Q."/>
            <person name="Dieguez-Uribeondo J."/>
            <person name="Russ C."/>
            <person name="Tyler B.M."/>
            <person name="van West P."/>
        </authorList>
    </citation>
    <scope>NUCLEOTIDE SEQUENCE [LARGE SCALE GENOMIC DNA]</scope>
    <source>
        <strain evidence="2 3">CBS 223.65</strain>
    </source>
</reference>
<dbReference type="RefSeq" id="XP_012202408.1">
    <property type="nucleotide sequence ID" value="XM_012347018.1"/>
</dbReference>
<dbReference type="VEuPathDB" id="FungiDB:SPRG_20425"/>
<accession>A0A067C800</accession>
<evidence type="ECO:0000313" key="2">
    <source>
        <dbReference type="EMBL" id="KDO26899.1"/>
    </source>
</evidence>
<protein>
    <submittedName>
        <fullName evidence="2">Uncharacterized protein</fullName>
    </submittedName>
</protein>
<keyword evidence="1" id="KW-0472">Membrane</keyword>
<organism evidence="2 3">
    <name type="scientific">Saprolegnia parasitica (strain CBS 223.65)</name>
    <dbReference type="NCBI Taxonomy" id="695850"/>
    <lineage>
        <taxon>Eukaryota</taxon>
        <taxon>Sar</taxon>
        <taxon>Stramenopiles</taxon>
        <taxon>Oomycota</taxon>
        <taxon>Saprolegniomycetes</taxon>
        <taxon>Saprolegniales</taxon>
        <taxon>Saprolegniaceae</taxon>
        <taxon>Saprolegnia</taxon>
    </lineage>
</organism>
<evidence type="ECO:0000256" key="1">
    <source>
        <dbReference type="SAM" id="Phobius"/>
    </source>
</evidence>
<proteinExistence type="predicted"/>
<sequence length="333" mass="36361">MTRFHSPRPHQTNRRSHGPEFSVVYISKWIRITSNFIAGAMIVGTAVIVAFLLWKGMFQSQYVIAYPQSSTGSAWTPFATSCVLNANGWVPFSCRDTEVAFTGALPWTTLGVQLAATLQLTPQPTGNLSSSALITTCLVGLDRSRVAVVLFASHPSDGYAACIPNGGQPMTGMFVLETTTTDAYPNGVFLLSSWTDLKLAPLSMLLQTDGTNVPIVPFTKTFIGMDGMAINAPPDTVNYYTQVNSLNRRYLMWATSNVHIIAIANAKGYSGWSYGKYSRYIGTIGWVQRHTVDNHLELLYFQIAITLISLAVLANDAYVTFQGASGLLKTSRC</sequence>
<evidence type="ECO:0000313" key="3">
    <source>
        <dbReference type="Proteomes" id="UP000030745"/>
    </source>
</evidence>
<dbReference type="Proteomes" id="UP000030745">
    <property type="component" value="Unassembled WGS sequence"/>
</dbReference>
<keyword evidence="1" id="KW-0812">Transmembrane</keyword>
<dbReference type="KEGG" id="spar:SPRG_20425"/>
<keyword evidence="3" id="KW-1185">Reference proteome</keyword>
<dbReference type="OrthoDB" id="65618at2759"/>
<dbReference type="EMBL" id="KK583220">
    <property type="protein sequence ID" value="KDO26899.1"/>
    <property type="molecule type" value="Genomic_DNA"/>
</dbReference>
<feature type="transmembrane region" description="Helical" evidence="1">
    <location>
        <begin position="36"/>
        <end position="54"/>
    </location>
</feature>
<dbReference type="AlphaFoldDB" id="A0A067C800"/>
<keyword evidence="1" id="KW-1133">Transmembrane helix</keyword>